<accession>A0A1Y3BEZ1</accession>
<sequence length="242" mass="27746">MTTLSVNFNWPGPNRYETLLKQRHLQLLGRTIDLERLIVQRLNAYMLKSLEVAIARFEAADLTNIMDLDLLLRVNRLTHKLLNKYIKLDSFDALLAEANQSVSDPYGRITLHIYSEMVSDFLPRYCFNSSTQRFIRMPDGKASELIGQKISRERFPFTNNLPYLVYGTKPLNYAFSSIQKLYSGFIGAPHFRILCRVLGYSGIALIIEELLNFIHNKIQISITASVHSIRQAMGGKDAKMLN</sequence>
<reference evidence="1 2" key="1">
    <citation type="submission" date="2017-03" db="EMBL/GenBank/DDBJ databases">
        <title>Genome Survey of Euroglyphus maynei.</title>
        <authorList>
            <person name="Arlian L.G."/>
            <person name="Morgan M.S."/>
            <person name="Rider S.D."/>
        </authorList>
    </citation>
    <scope>NUCLEOTIDE SEQUENCE [LARGE SCALE GENOMIC DNA]</scope>
    <source>
        <strain evidence="1">Arlian Lab</strain>
        <tissue evidence="1">Whole body</tissue>
    </source>
</reference>
<keyword evidence="2" id="KW-1185">Reference proteome</keyword>
<dbReference type="AlphaFoldDB" id="A0A1Y3BEZ1"/>
<evidence type="ECO:0000313" key="1">
    <source>
        <dbReference type="EMBL" id="OTF78594.1"/>
    </source>
</evidence>
<dbReference type="GO" id="GO:0031267">
    <property type="term" value="F:small GTPase binding"/>
    <property type="evidence" value="ECO:0007669"/>
    <property type="project" value="InterPro"/>
</dbReference>
<dbReference type="Pfam" id="PF05994">
    <property type="entry name" value="FragX_IP"/>
    <property type="match status" value="1"/>
</dbReference>
<evidence type="ECO:0000313" key="2">
    <source>
        <dbReference type="Proteomes" id="UP000194236"/>
    </source>
</evidence>
<comment type="caution">
    <text evidence="1">The sequence shown here is derived from an EMBL/GenBank/DDBJ whole genome shotgun (WGS) entry which is preliminary data.</text>
</comment>
<organism evidence="1 2">
    <name type="scientific">Euroglyphus maynei</name>
    <name type="common">Mayne's house dust mite</name>
    <dbReference type="NCBI Taxonomy" id="6958"/>
    <lineage>
        <taxon>Eukaryota</taxon>
        <taxon>Metazoa</taxon>
        <taxon>Ecdysozoa</taxon>
        <taxon>Arthropoda</taxon>
        <taxon>Chelicerata</taxon>
        <taxon>Arachnida</taxon>
        <taxon>Acari</taxon>
        <taxon>Acariformes</taxon>
        <taxon>Sarcoptiformes</taxon>
        <taxon>Astigmata</taxon>
        <taxon>Psoroptidia</taxon>
        <taxon>Analgoidea</taxon>
        <taxon>Pyroglyphidae</taxon>
        <taxon>Pyroglyphinae</taxon>
        <taxon>Euroglyphus</taxon>
    </lineage>
</organism>
<name>A0A1Y3BEZ1_EURMA</name>
<feature type="non-terminal residue" evidence="1">
    <location>
        <position position="242"/>
    </location>
</feature>
<dbReference type="PIRSF" id="PIRSF008153">
    <property type="entry name" value="FMR1_interacting"/>
    <property type="match status" value="1"/>
</dbReference>
<gene>
    <name evidence="1" type="ORF">BLA29_009786</name>
</gene>
<dbReference type="GO" id="GO:0030833">
    <property type="term" value="P:regulation of actin filament polymerization"/>
    <property type="evidence" value="ECO:0007669"/>
    <property type="project" value="InterPro"/>
</dbReference>
<proteinExistence type="predicted"/>
<dbReference type="OrthoDB" id="10265867at2759"/>
<dbReference type="InterPro" id="IPR008081">
    <property type="entry name" value="Cytoplasmic_FMR1-int"/>
</dbReference>
<dbReference type="EMBL" id="MUJZ01027246">
    <property type="protein sequence ID" value="OTF78594.1"/>
    <property type="molecule type" value="Genomic_DNA"/>
</dbReference>
<protein>
    <submittedName>
        <fullName evidence="1">Uncharacterized protein</fullName>
    </submittedName>
</protein>
<dbReference type="PANTHER" id="PTHR12195">
    <property type="entry name" value="CYTOPLASMIC FMR1-INTERACTING PROTEIN-RELATED"/>
    <property type="match status" value="1"/>
</dbReference>
<dbReference type="Proteomes" id="UP000194236">
    <property type="component" value="Unassembled WGS sequence"/>
</dbReference>